<sequence>MRHSSRPAGQRRPAWLGSARRPDEAWLRDRLAAELAHAGVDDVVHLGDRLETTDGTTFGVGTLADALSRHPRLTWGSRVRAHARTLARVRATPVPLATPDVLARAVARVVADDATDVRDGGGAEHLGPLLAPGLRAVVCLDLPEHVHGPVDLRPHGGWTAVAPAALAALRALPAPRHRTLTAEGGGAVEVFVADDVFGASRLLVLDALVADALGRERPEHGMLVVVPNRHLLAVHPLEDAGTVVGALRLMLTLAGAAAASGAGPVSPAVYYRSPDGTLERVTHQPLVDGLGDDSALRRAVLALPVRRSGRHAA</sequence>
<accession>A0A1I0XR58</accession>
<dbReference type="STRING" id="988821.SAMN05421867_105189"/>
<proteinExistence type="predicted"/>
<gene>
    <name evidence="1" type="ORF">SAMN05421867_105189</name>
</gene>
<reference evidence="1 2" key="1">
    <citation type="submission" date="2016-10" db="EMBL/GenBank/DDBJ databases">
        <authorList>
            <person name="de Groot N.N."/>
        </authorList>
    </citation>
    <scope>NUCLEOTIDE SEQUENCE [LARGE SCALE GENOMIC DNA]</scope>
    <source>
        <strain evidence="1 2">CGMCC 4.6945</strain>
    </source>
</reference>
<organism evidence="1 2">
    <name type="scientific">Cellulomonas marina</name>
    <dbReference type="NCBI Taxonomy" id="988821"/>
    <lineage>
        <taxon>Bacteria</taxon>
        <taxon>Bacillati</taxon>
        <taxon>Actinomycetota</taxon>
        <taxon>Actinomycetes</taxon>
        <taxon>Micrococcales</taxon>
        <taxon>Cellulomonadaceae</taxon>
        <taxon>Cellulomonas</taxon>
    </lineage>
</organism>
<dbReference type="Proteomes" id="UP000199012">
    <property type="component" value="Unassembled WGS sequence"/>
</dbReference>
<dbReference type="EMBL" id="FOKA01000005">
    <property type="protein sequence ID" value="SFB02688.1"/>
    <property type="molecule type" value="Genomic_DNA"/>
</dbReference>
<dbReference type="RefSeq" id="WP_090031965.1">
    <property type="nucleotide sequence ID" value="NZ_BONM01000025.1"/>
</dbReference>
<protein>
    <submittedName>
        <fullName evidence="1">Uncharacterized protein</fullName>
    </submittedName>
</protein>
<name>A0A1I0XR58_9CELL</name>
<dbReference type="OrthoDB" id="3812886at2"/>
<evidence type="ECO:0000313" key="1">
    <source>
        <dbReference type="EMBL" id="SFB02688.1"/>
    </source>
</evidence>
<dbReference type="AlphaFoldDB" id="A0A1I0XR58"/>
<evidence type="ECO:0000313" key="2">
    <source>
        <dbReference type="Proteomes" id="UP000199012"/>
    </source>
</evidence>
<keyword evidence="2" id="KW-1185">Reference proteome</keyword>